<evidence type="ECO:0000256" key="5">
    <source>
        <dbReference type="ARBA" id="ARBA00023242"/>
    </source>
</evidence>
<proteinExistence type="predicted"/>
<keyword evidence="11" id="KW-1185">Reference proteome</keyword>
<feature type="compositionally biased region" description="Polar residues" evidence="7">
    <location>
        <begin position="53"/>
        <end position="62"/>
    </location>
</feature>
<keyword evidence="8" id="KW-0472">Membrane</keyword>
<dbReference type="InterPro" id="IPR011011">
    <property type="entry name" value="Znf_FYVE_PHD"/>
</dbReference>
<name>A0AAN8VNR8_9MAGN</name>
<dbReference type="SUPFAM" id="SSF55729">
    <property type="entry name" value="Acyl-CoA N-acyltransferases (Nat)"/>
    <property type="match status" value="1"/>
</dbReference>
<dbReference type="InterPro" id="IPR013083">
    <property type="entry name" value="Znf_RING/FYVE/PHD"/>
</dbReference>
<evidence type="ECO:0000256" key="1">
    <source>
        <dbReference type="ARBA" id="ARBA00004123"/>
    </source>
</evidence>
<evidence type="ECO:0000256" key="8">
    <source>
        <dbReference type="SAM" id="Phobius"/>
    </source>
</evidence>
<dbReference type="GO" id="GO:0005634">
    <property type="term" value="C:nucleus"/>
    <property type="evidence" value="ECO:0007669"/>
    <property type="project" value="UniProtKB-SubCell"/>
</dbReference>
<gene>
    <name evidence="10" type="ORF">RJ641_035274</name>
</gene>
<organism evidence="10 11">
    <name type="scientific">Dillenia turbinata</name>
    <dbReference type="NCBI Taxonomy" id="194707"/>
    <lineage>
        <taxon>Eukaryota</taxon>
        <taxon>Viridiplantae</taxon>
        <taxon>Streptophyta</taxon>
        <taxon>Embryophyta</taxon>
        <taxon>Tracheophyta</taxon>
        <taxon>Spermatophyta</taxon>
        <taxon>Magnoliopsida</taxon>
        <taxon>eudicotyledons</taxon>
        <taxon>Gunneridae</taxon>
        <taxon>Pentapetalae</taxon>
        <taxon>Dilleniales</taxon>
        <taxon>Dilleniaceae</taxon>
        <taxon>Dillenia</taxon>
    </lineage>
</organism>
<dbReference type="Proteomes" id="UP001370490">
    <property type="component" value="Unassembled WGS sequence"/>
</dbReference>
<feature type="transmembrane region" description="Helical" evidence="8">
    <location>
        <begin position="16"/>
        <end position="37"/>
    </location>
</feature>
<dbReference type="InterPro" id="IPR056511">
    <property type="entry name" value="IDM1_C"/>
</dbReference>
<feature type="domain" description="PHD-type" evidence="9">
    <location>
        <begin position="292"/>
        <end position="337"/>
    </location>
</feature>
<protein>
    <submittedName>
        <fullName evidence="10">Tify domain binding domain</fullName>
    </submittedName>
</protein>
<dbReference type="SUPFAM" id="SSF57903">
    <property type="entry name" value="FYVE/PHD zinc finger"/>
    <property type="match status" value="1"/>
</dbReference>
<dbReference type="GO" id="GO:0006357">
    <property type="term" value="P:regulation of transcription by RNA polymerase II"/>
    <property type="evidence" value="ECO:0007669"/>
    <property type="project" value="TreeGrafter"/>
</dbReference>
<reference evidence="10 11" key="1">
    <citation type="submission" date="2023-12" db="EMBL/GenBank/DDBJ databases">
        <title>A high-quality genome assembly for Dillenia turbinata (Dilleniales).</title>
        <authorList>
            <person name="Chanderbali A."/>
        </authorList>
    </citation>
    <scope>NUCLEOTIDE SEQUENCE [LARGE SCALE GENOMIC DNA]</scope>
    <source>
        <strain evidence="10">LSX21</strain>
        <tissue evidence="10">Leaf</tissue>
    </source>
</reference>
<dbReference type="PANTHER" id="PTHR46309">
    <property type="entry name" value="PHD FINGER PROTEIN 12"/>
    <property type="match status" value="1"/>
</dbReference>
<dbReference type="InterPro" id="IPR016181">
    <property type="entry name" value="Acyl_CoA_acyltransferase"/>
</dbReference>
<keyword evidence="8" id="KW-1133">Transmembrane helix</keyword>
<dbReference type="PANTHER" id="PTHR46309:SF5">
    <property type="entry name" value="GNAT FAMILY ACETYLTRANSFERASE"/>
    <property type="match status" value="1"/>
</dbReference>
<dbReference type="EMBL" id="JBAMMX010000008">
    <property type="protein sequence ID" value="KAK6935119.1"/>
    <property type="molecule type" value="Genomic_DNA"/>
</dbReference>
<comment type="caution">
    <text evidence="10">The sequence shown here is derived from an EMBL/GenBank/DDBJ whole genome shotgun (WGS) entry which is preliminary data.</text>
</comment>
<feature type="region of interest" description="Disordered" evidence="7">
    <location>
        <begin position="53"/>
        <end position="118"/>
    </location>
</feature>
<dbReference type="GO" id="GO:0003714">
    <property type="term" value="F:transcription corepressor activity"/>
    <property type="evidence" value="ECO:0007669"/>
    <property type="project" value="InterPro"/>
</dbReference>
<dbReference type="AlphaFoldDB" id="A0AAN8VNR8"/>
<evidence type="ECO:0000313" key="10">
    <source>
        <dbReference type="EMBL" id="KAK6935119.1"/>
    </source>
</evidence>
<sequence>MATNDGTFNSDRNTMLLMIFSTLQLSFLYAFLFLLLFSEITLVVSITGHSLGSMTIPSSSNKPPYEMRGRGTKRSLAPPSSPYDDDSAKDEKDEDYKPSPSRGPKRRHTGNGVDNVNRGDVNAVEVEGISTGPRRNAPIKRGSGYGEVFFGHVPRGIRERGRSANSSKWIHYAGGSSEIRRRTIISWLVEVRVIGENDMVVYLNKGRQWRTLEGKISNGGIVCGCCQRTVTVPEFELHAGGDTQKPYSHIILQKNGMTLLQSQVQAWNQIVAPNVEDFHLVKPQATDGDPYDDACMICADGGALLCCTKCPSTFHLSCVGLEVEPQGDWLCPHCICKYCGASGDSQELFTCAQCMKKYHYGCSHTDDKPLDLNGSPHAFCGDDCKVINDKLERLNGEQIRLPEGFSWTLLRRNDLDQGGYGEAYHKRALCNSKLAVAWSILDECFKPIKDRQTKINVTKNVVFHCSSNFMRINFFGFYTAILEKDDEIISAACVRLHGPNFAEMPFIATAKRHRQKGMCRKLLCALDLALFEMRIDKLVIPSAPERVGVWKKKFSFEPVDDDLMRVLTKTNSLMFFSSKDITRANSTERDQAVNRESSLRGPSSFPTVIFEEPETIKTKKSVRPTFNINLNMPAPEGGIDINAE</sequence>
<accession>A0AAN8VNR8</accession>
<dbReference type="InterPro" id="IPR019787">
    <property type="entry name" value="Znf_PHD-finger"/>
</dbReference>
<evidence type="ECO:0000259" key="9">
    <source>
        <dbReference type="PROSITE" id="PS50016"/>
    </source>
</evidence>
<dbReference type="PROSITE" id="PS50016">
    <property type="entry name" value="ZF_PHD_2"/>
    <property type="match status" value="1"/>
</dbReference>
<dbReference type="InterPro" id="IPR032308">
    <property type="entry name" value="TDBD"/>
</dbReference>
<dbReference type="InterPro" id="IPR001965">
    <property type="entry name" value="Znf_PHD"/>
</dbReference>
<dbReference type="InterPro" id="IPR042163">
    <property type="entry name" value="PHF12"/>
</dbReference>
<evidence type="ECO:0000313" key="11">
    <source>
        <dbReference type="Proteomes" id="UP001370490"/>
    </source>
</evidence>
<dbReference type="GO" id="GO:0008270">
    <property type="term" value="F:zinc ion binding"/>
    <property type="evidence" value="ECO:0007669"/>
    <property type="project" value="UniProtKB-KW"/>
</dbReference>
<keyword evidence="5" id="KW-0539">Nucleus</keyword>
<keyword evidence="8" id="KW-0812">Transmembrane</keyword>
<dbReference type="Pfam" id="PF23209">
    <property type="entry name" value="IDM1_C"/>
    <property type="match status" value="1"/>
</dbReference>
<keyword evidence="3 6" id="KW-0863">Zinc-finger</keyword>
<dbReference type="Gene3D" id="3.30.40.10">
    <property type="entry name" value="Zinc/RING finger domain, C3HC4 (zinc finger)"/>
    <property type="match status" value="1"/>
</dbReference>
<dbReference type="Pfam" id="PF16135">
    <property type="entry name" value="TDBD"/>
    <property type="match status" value="1"/>
</dbReference>
<keyword evidence="4" id="KW-0862">Zinc</keyword>
<evidence type="ECO:0000256" key="2">
    <source>
        <dbReference type="ARBA" id="ARBA00022723"/>
    </source>
</evidence>
<keyword evidence="2" id="KW-0479">Metal-binding</keyword>
<evidence type="ECO:0000256" key="7">
    <source>
        <dbReference type="SAM" id="MobiDB-lite"/>
    </source>
</evidence>
<dbReference type="SMART" id="SM00249">
    <property type="entry name" value="PHD"/>
    <property type="match status" value="2"/>
</dbReference>
<comment type="subcellular location">
    <subcellularLocation>
        <location evidence="1">Nucleus</location>
    </subcellularLocation>
</comment>
<dbReference type="Pfam" id="PF00628">
    <property type="entry name" value="PHD"/>
    <property type="match status" value="1"/>
</dbReference>
<evidence type="ECO:0000256" key="4">
    <source>
        <dbReference type="ARBA" id="ARBA00022833"/>
    </source>
</evidence>
<evidence type="ECO:0000256" key="3">
    <source>
        <dbReference type="ARBA" id="ARBA00022771"/>
    </source>
</evidence>
<evidence type="ECO:0000256" key="6">
    <source>
        <dbReference type="PROSITE-ProRule" id="PRU00146"/>
    </source>
</evidence>